<dbReference type="NCBIfam" id="TIGR02605">
    <property type="entry name" value="CxxC_CxxC_SSSS"/>
    <property type="match status" value="1"/>
</dbReference>
<dbReference type="EMBL" id="JAMJEV010000032">
    <property type="protein sequence ID" value="MDO0825767.1"/>
    <property type="molecule type" value="Genomic_DNA"/>
</dbReference>
<dbReference type="Proteomes" id="UP001176021">
    <property type="component" value="Unassembled WGS sequence"/>
</dbReference>
<evidence type="ECO:0000259" key="1">
    <source>
        <dbReference type="SMART" id="SM00834"/>
    </source>
</evidence>
<reference evidence="2" key="1">
    <citation type="submission" date="2022-05" db="EMBL/GenBank/DDBJ databases">
        <title>Expanded diversity of anoxic marine methylotrophy in a Black Sea sulfate reducing microorganism.</title>
        <authorList>
            <person name="Fischer P.Q."/>
            <person name="Stams A.J.M."/>
            <person name="Villanueva L."/>
            <person name="Sousa D.Z."/>
        </authorList>
    </citation>
    <scope>NUCLEOTIDE SEQUENCE</scope>
    <source>
        <strain evidence="2">P130</strain>
    </source>
</reference>
<feature type="domain" description="Putative regulatory protein FmdB zinc ribbon" evidence="1">
    <location>
        <begin position="1"/>
        <end position="43"/>
    </location>
</feature>
<comment type="caution">
    <text evidence="2">The sequence shown here is derived from an EMBL/GenBank/DDBJ whole genome shotgun (WGS) entry which is preliminary data.</text>
</comment>
<protein>
    <submittedName>
        <fullName evidence="2">Zinc ribbon domain-containing protein</fullName>
    </submittedName>
</protein>
<name>A0ABT8QY11_9FIRM</name>
<organism evidence="2 3">
    <name type="scientific">Desulfosporosinus nitroreducens</name>
    <dbReference type="NCBI Taxonomy" id="2018668"/>
    <lineage>
        <taxon>Bacteria</taxon>
        <taxon>Bacillati</taxon>
        <taxon>Bacillota</taxon>
        <taxon>Clostridia</taxon>
        <taxon>Eubacteriales</taxon>
        <taxon>Desulfitobacteriaceae</taxon>
        <taxon>Desulfosporosinus</taxon>
    </lineage>
</organism>
<accession>A0ABT8QY11</accession>
<proteinExistence type="predicted"/>
<evidence type="ECO:0000313" key="2">
    <source>
        <dbReference type="EMBL" id="MDO0825767.1"/>
    </source>
</evidence>
<dbReference type="SMART" id="SM00834">
    <property type="entry name" value="CxxC_CXXC_SSSS"/>
    <property type="match status" value="1"/>
</dbReference>
<sequence length="71" mass="7040">MPIYEFGCPSCGGVTTELCKIGEKGAQLRCEECGNTGLIKHISGFASLGVRGGAGSGNCSPGCSGNCAGCH</sequence>
<keyword evidence="3" id="KW-1185">Reference proteome</keyword>
<gene>
    <name evidence="2" type="ORF">M8H41_23440</name>
</gene>
<evidence type="ECO:0000313" key="3">
    <source>
        <dbReference type="Proteomes" id="UP001176021"/>
    </source>
</evidence>
<dbReference type="RefSeq" id="WP_252473129.1">
    <property type="nucleotide sequence ID" value="NZ_JAMHFY010000034.1"/>
</dbReference>
<dbReference type="InterPro" id="IPR013429">
    <property type="entry name" value="Regulatory_FmdB_Zinc_ribbon"/>
</dbReference>
<dbReference type="Pfam" id="PF09723">
    <property type="entry name" value="Zn_ribbon_8"/>
    <property type="match status" value="1"/>
</dbReference>